<sequence>MVPCQPLQLARVRLFSFKASKGLYSSSRSQDADHSKGVFVQVFGTIPSSDSLAQVSSYTLDNSSSVSFSPMNETQYGGHRKDQTQQHDHPNQIFYQASGLSSANHTLVINYTQPVGLLTLGSIVSGPTSSPSNSATASLFPSLSTPTSSSAFAVAQKPFIGAIVGGVLAALFLIASILAFFLLRRRRNRRIQNDKHRAVTPFIPERITRQSRAHSLQRDPYAAGMSAPIDLSDEKTSFPTSTFAHISRHGSLYKPKFDTNDLPSPVSGYGGGV</sequence>
<evidence type="ECO:0000313" key="3">
    <source>
        <dbReference type="Proteomes" id="UP000518752"/>
    </source>
</evidence>
<organism evidence="2 3">
    <name type="scientific">Collybiopsis confluens</name>
    <dbReference type="NCBI Taxonomy" id="2823264"/>
    <lineage>
        <taxon>Eukaryota</taxon>
        <taxon>Fungi</taxon>
        <taxon>Dikarya</taxon>
        <taxon>Basidiomycota</taxon>
        <taxon>Agaricomycotina</taxon>
        <taxon>Agaricomycetes</taxon>
        <taxon>Agaricomycetidae</taxon>
        <taxon>Agaricales</taxon>
        <taxon>Marasmiineae</taxon>
        <taxon>Omphalotaceae</taxon>
        <taxon>Collybiopsis</taxon>
    </lineage>
</organism>
<dbReference type="InterPro" id="IPR036259">
    <property type="entry name" value="MFS_trans_sf"/>
</dbReference>
<keyword evidence="3" id="KW-1185">Reference proteome</keyword>
<gene>
    <name evidence="2" type="ORF">D9757_002671</name>
</gene>
<accession>A0A8H5HW70</accession>
<dbReference type="EMBL" id="JAACJN010000014">
    <property type="protein sequence ID" value="KAF5390691.1"/>
    <property type="molecule type" value="Genomic_DNA"/>
</dbReference>
<keyword evidence="1" id="KW-0812">Transmembrane</keyword>
<reference evidence="2 3" key="1">
    <citation type="journal article" date="2020" name="ISME J.">
        <title>Uncovering the hidden diversity of litter-decomposition mechanisms in mushroom-forming fungi.</title>
        <authorList>
            <person name="Floudas D."/>
            <person name="Bentzer J."/>
            <person name="Ahren D."/>
            <person name="Johansson T."/>
            <person name="Persson P."/>
            <person name="Tunlid A."/>
        </authorList>
    </citation>
    <scope>NUCLEOTIDE SEQUENCE [LARGE SCALE GENOMIC DNA]</scope>
    <source>
        <strain evidence="2 3">CBS 406.79</strain>
    </source>
</reference>
<dbReference type="AlphaFoldDB" id="A0A8H5HW70"/>
<keyword evidence="1" id="KW-1133">Transmembrane helix</keyword>
<proteinExistence type="predicted"/>
<feature type="transmembrane region" description="Helical" evidence="1">
    <location>
        <begin position="159"/>
        <end position="183"/>
    </location>
</feature>
<dbReference type="OrthoDB" id="3265734at2759"/>
<comment type="caution">
    <text evidence="2">The sequence shown here is derived from an EMBL/GenBank/DDBJ whole genome shotgun (WGS) entry which is preliminary data.</text>
</comment>
<dbReference type="Proteomes" id="UP000518752">
    <property type="component" value="Unassembled WGS sequence"/>
</dbReference>
<keyword evidence="1" id="KW-0472">Membrane</keyword>
<evidence type="ECO:0000313" key="2">
    <source>
        <dbReference type="EMBL" id="KAF5390691.1"/>
    </source>
</evidence>
<protein>
    <submittedName>
        <fullName evidence="2">Uncharacterized protein</fullName>
    </submittedName>
</protein>
<name>A0A8H5HW70_9AGAR</name>
<dbReference type="SUPFAM" id="SSF103473">
    <property type="entry name" value="MFS general substrate transporter"/>
    <property type="match status" value="1"/>
</dbReference>
<evidence type="ECO:0000256" key="1">
    <source>
        <dbReference type="SAM" id="Phobius"/>
    </source>
</evidence>